<sequence length="514" mass="58295">MNAVTEIPDTFSTVTSYMKTFIPSLVEETHADLLSSMETLPQAPTCEILAVTPKRHKNAKDFSYVIIIRGSGEAENYEPQTGDLIALTDIRPTCSRDNRLFIRSSKPISRGGGRKLFAVFLINMTTNVRIWKALISEKANTNIIKNVLQVQPNSSQYGLGDIILFGNGERMKIDNYDDLVEVFLDYRIEILAQCFNPGTGWKHWLESMIGLLEDPQQKYSTRDDENDFQTFEEFVRKNLIQLVVTDMIGALDLLNSLKSLLREVGFANERSQLVLKDFLRKLRLLRKFCVPNLKKLEKIRKFCLANASLIFCTVSSSAKLQTEEKAPLDLLVIEEAAQLKECESAIPLQLPISEKAGFGRSLFGRLLLLGHKRHLLNVQYRMHPSISLFPKREFYNNQILDGPNVKQGSYEKCFLSGKMYGCYSFIDVANGQEEFDRGHSQKNMVEVAVVCEIVASLYREFIRTKKKVSVGVISPYKAQVNAIQERVTEYSEVSGTDGFSVSVRLMDSKVVKMM</sequence>
<dbReference type="GO" id="GO:0004386">
    <property type="term" value="F:helicase activity"/>
    <property type="evidence" value="ECO:0007669"/>
    <property type="project" value="InterPro"/>
</dbReference>
<protein>
    <submittedName>
        <fullName evidence="3">P-loop containing nucleoside triphosphate hydrolases superfamily protein</fullName>
    </submittedName>
</protein>
<dbReference type="SUPFAM" id="SSF52540">
    <property type="entry name" value="P-loop containing nucleoside triphosphate hydrolases"/>
    <property type="match status" value="1"/>
</dbReference>
<evidence type="ECO:0000259" key="1">
    <source>
        <dbReference type="Pfam" id="PF13086"/>
    </source>
</evidence>
<feature type="domain" description="DNA2/NAM7 helicase-like C-terminal" evidence="2">
    <location>
        <begin position="359"/>
        <end position="492"/>
    </location>
</feature>
<accession>A0A4Y1R9N9</accession>
<dbReference type="Pfam" id="PF13086">
    <property type="entry name" value="AAA_11"/>
    <property type="match status" value="1"/>
</dbReference>
<dbReference type="CDD" id="cd18808">
    <property type="entry name" value="SF1_C_Upf1"/>
    <property type="match status" value="1"/>
</dbReference>
<name>A0A4Y1R9N9_PRUDU</name>
<gene>
    <name evidence="3" type="ORF">Prudu_010796</name>
</gene>
<evidence type="ECO:0000313" key="3">
    <source>
        <dbReference type="EMBL" id="BBH00735.1"/>
    </source>
</evidence>
<dbReference type="InterPro" id="IPR045055">
    <property type="entry name" value="DNA2/NAM7-like"/>
</dbReference>
<dbReference type="EMBL" id="AP019300">
    <property type="protein sequence ID" value="BBH00735.1"/>
    <property type="molecule type" value="Genomic_DNA"/>
</dbReference>
<organism evidence="3">
    <name type="scientific">Prunus dulcis</name>
    <name type="common">Almond</name>
    <name type="synonym">Amygdalus dulcis</name>
    <dbReference type="NCBI Taxonomy" id="3755"/>
    <lineage>
        <taxon>Eukaryota</taxon>
        <taxon>Viridiplantae</taxon>
        <taxon>Streptophyta</taxon>
        <taxon>Embryophyta</taxon>
        <taxon>Tracheophyta</taxon>
        <taxon>Spermatophyta</taxon>
        <taxon>Magnoliopsida</taxon>
        <taxon>eudicotyledons</taxon>
        <taxon>Gunneridae</taxon>
        <taxon>Pentapetalae</taxon>
        <taxon>rosids</taxon>
        <taxon>fabids</taxon>
        <taxon>Rosales</taxon>
        <taxon>Rosaceae</taxon>
        <taxon>Amygdaloideae</taxon>
        <taxon>Amygdaleae</taxon>
        <taxon>Prunus</taxon>
    </lineage>
</organism>
<dbReference type="InterPro" id="IPR047187">
    <property type="entry name" value="SF1_C_Upf1"/>
</dbReference>
<dbReference type="Pfam" id="PF13087">
    <property type="entry name" value="AAA_12"/>
    <property type="match status" value="1"/>
</dbReference>
<dbReference type="AlphaFoldDB" id="A0A4Y1R9N9"/>
<feature type="domain" description="DNA2/NAM7 helicase helicase" evidence="1">
    <location>
        <begin position="291"/>
        <end position="350"/>
    </location>
</feature>
<proteinExistence type="predicted"/>
<dbReference type="PANTHER" id="PTHR10887:SF522">
    <property type="entry name" value="P-LOOP CONTAINING NUCLEOSIDE TRIPHOSPHATE HYDROLASES SUPERFAMILY PROTEIN"/>
    <property type="match status" value="1"/>
</dbReference>
<evidence type="ECO:0000259" key="2">
    <source>
        <dbReference type="Pfam" id="PF13087"/>
    </source>
</evidence>
<dbReference type="Gene3D" id="3.40.50.300">
    <property type="entry name" value="P-loop containing nucleotide triphosphate hydrolases"/>
    <property type="match status" value="2"/>
</dbReference>
<keyword evidence="3" id="KW-0378">Hydrolase</keyword>
<dbReference type="GO" id="GO:0016787">
    <property type="term" value="F:hydrolase activity"/>
    <property type="evidence" value="ECO:0007669"/>
    <property type="project" value="UniProtKB-KW"/>
</dbReference>
<reference evidence="3" key="1">
    <citation type="journal article" date="2019" name="Science">
        <title>Mutation of a bHLH transcription factor allowed almond domestication.</title>
        <authorList>
            <person name="Sanchez-Perez R."/>
            <person name="Pavan S."/>
            <person name="Mazzeo R."/>
            <person name="Moldovan C."/>
            <person name="Aiese Cigliano R."/>
            <person name="Del Cueto J."/>
            <person name="Ricciardi F."/>
            <person name="Lotti C."/>
            <person name="Ricciardi L."/>
            <person name="Dicenta F."/>
            <person name="Lopez-Marques R.L."/>
            <person name="Lindberg Moller B."/>
        </authorList>
    </citation>
    <scope>NUCLEOTIDE SEQUENCE</scope>
</reference>
<dbReference type="InterPro" id="IPR041677">
    <property type="entry name" value="DNA2/NAM7_AAA_11"/>
</dbReference>
<dbReference type="PANTHER" id="PTHR10887">
    <property type="entry name" value="DNA2/NAM7 HELICASE FAMILY"/>
    <property type="match status" value="1"/>
</dbReference>
<dbReference type="InterPro" id="IPR027417">
    <property type="entry name" value="P-loop_NTPase"/>
</dbReference>
<dbReference type="InterPro" id="IPR041679">
    <property type="entry name" value="DNA2/NAM7-like_C"/>
</dbReference>